<dbReference type="AlphaFoldDB" id="A0A6J7D6T6"/>
<dbReference type="PANTHER" id="PTHR18964">
    <property type="entry name" value="ROK (REPRESSOR, ORF, KINASE) FAMILY"/>
    <property type="match status" value="1"/>
</dbReference>
<dbReference type="InterPro" id="IPR000600">
    <property type="entry name" value="ROK"/>
</dbReference>
<dbReference type="EMBL" id="CAFBPM010000013">
    <property type="protein sequence ID" value="CAB5027183.1"/>
    <property type="molecule type" value="Genomic_DNA"/>
</dbReference>
<evidence type="ECO:0000313" key="1">
    <source>
        <dbReference type="EMBL" id="CAB4824013.1"/>
    </source>
</evidence>
<dbReference type="Pfam" id="PF00480">
    <property type="entry name" value="ROK"/>
    <property type="match status" value="1"/>
</dbReference>
<gene>
    <name evidence="1" type="ORF">UFOPK3164_00618</name>
    <name evidence="2" type="ORF">UFOPK3427_00387</name>
    <name evidence="3" type="ORF">UFOPK4112_01308</name>
</gene>
<organism evidence="2">
    <name type="scientific">freshwater metagenome</name>
    <dbReference type="NCBI Taxonomy" id="449393"/>
    <lineage>
        <taxon>unclassified sequences</taxon>
        <taxon>metagenomes</taxon>
        <taxon>ecological metagenomes</taxon>
    </lineage>
</organism>
<dbReference type="EMBL" id="CAFBLT010000001">
    <property type="protein sequence ID" value="CAB4864189.1"/>
    <property type="molecule type" value="Genomic_DNA"/>
</dbReference>
<proteinExistence type="predicted"/>
<sequence>MSDSSQPVEEEPVYKDGPRPYTLAVDIGGTGLKASVLDANGNMVAPRVKIPTPYPNPPEQLVASLTELVTSLPKAERASAGFPGMVRDGMVLTAPSFSCVQGTGSPVDPALVEKWTRFNLSAELTKAFNIPTKVANDADIQSVAVVSGKGLELTVTLGTGFGTGMLYNGQLLPHLEISHLIFRKNETFDQQLGQAARKEIGNKRWNKRVLKAIDVMRTLMAFDHLYLGGGNSQHVHPETLPDDVTIVSNSAGILGGIDLWEPDHIGVHHDVDH</sequence>
<dbReference type="Gene3D" id="3.30.420.40">
    <property type="match status" value="2"/>
</dbReference>
<evidence type="ECO:0000313" key="2">
    <source>
        <dbReference type="EMBL" id="CAB4864189.1"/>
    </source>
</evidence>
<protein>
    <submittedName>
        <fullName evidence="2">Unannotated protein</fullName>
    </submittedName>
</protein>
<evidence type="ECO:0000313" key="3">
    <source>
        <dbReference type="EMBL" id="CAB5027183.1"/>
    </source>
</evidence>
<name>A0A6J7D6T6_9ZZZZ</name>
<reference evidence="2" key="1">
    <citation type="submission" date="2020-05" db="EMBL/GenBank/DDBJ databases">
        <authorList>
            <person name="Chiriac C."/>
            <person name="Salcher M."/>
            <person name="Ghai R."/>
            <person name="Kavagutti S V."/>
        </authorList>
    </citation>
    <scope>NUCLEOTIDE SEQUENCE</scope>
</reference>
<dbReference type="PANTHER" id="PTHR18964:SF149">
    <property type="entry name" value="BIFUNCTIONAL UDP-N-ACETYLGLUCOSAMINE 2-EPIMERASE_N-ACETYLMANNOSAMINE KINASE"/>
    <property type="match status" value="1"/>
</dbReference>
<dbReference type="InterPro" id="IPR043129">
    <property type="entry name" value="ATPase_NBD"/>
</dbReference>
<accession>A0A6J7D6T6</accession>
<dbReference type="EMBL" id="CAFABE010000020">
    <property type="protein sequence ID" value="CAB4824013.1"/>
    <property type="molecule type" value="Genomic_DNA"/>
</dbReference>
<dbReference type="SUPFAM" id="SSF53067">
    <property type="entry name" value="Actin-like ATPase domain"/>
    <property type="match status" value="1"/>
</dbReference>